<dbReference type="AlphaFoldDB" id="A0A518V1S5"/>
<organism evidence="1 2">
    <name type="scientific">Brevibacillus laterosporus</name>
    <name type="common">Bacillus laterosporus</name>
    <dbReference type="NCBI Taxonomy" id="1465"/>
    <lineage>
        <taxon>Bacteria</taxon>
        <taxon>Bacillati</taxon>
        <taxon>Bacillota</taxon>
        <taxon>Bacilli</taxon>
        <taxon>Bacillales</taxon>
        <taxon>Paenibacillaceae</taxon>
        <taxon>Brevibacillus</taxon>
    </lineage>
</organism>
<evidence type="ECO:0000313" key="1">
    <source>
        <dbReference type="EMBL" id="QDX90942.1"/>
    </source>
</evidence>
<proteinExistence type="predicted"/>
<dbReference type="EMBL" id="CP033461">
    <property type="protein sequence ID" value="QDX90942.1"/>
    <property type="molecule type" value="Genomic_DNA"/>
</dbReference>
<keyword evidence="2" id="KW-1185">Reference proteome</keyword>
<evidence type="ECO:0000313" key="2">
    <source>
        <dbReference type="Proteomes" id="UP000319432"/>
    </source>
</evidence>
<accession>A0A518V1S5</accession>
<dbReference type="Proteomes" id="UP000319432">
    <property type="component" value="Plasmid p1821L01"/>
</dbReference>
<sequence length="140" mass="17200">MDNAQLKRYVEQLSIEGKTEPEVITVLAKLTTQNNIAQILDVNVRRVKYLYKKYNIRKYNLYRTTRRCTHCKEEVHISCFEPVLEGNREGYKRVCYYCQKDYYRMIYRKRIVNKQWEQDHIKREIFTKMYEIEVLESLLK</sequence>
<name>A0A518V1S5_BRELA</name>
<keyword evidence="1" id="KW-0614">Plasmid</keyword>
<geneLocation type="plasmid" evidence="1 2">
    <name>p1821L01</name>
</geneLocation>
<reference evidence="1 2" key="1">
    <citation type="submission" date="2018-11" db="EMBL/GenBank/DDBJ databases">
        <title>Phylogenetic determinants of toxin gene distribution in genomes of Brevibacillus laterosporus.</title>
        <authorList>
            <person name="Glare T.R."/>
            <person name="Durrant A."/>
            <person name="Berry C."/>
            <person name="Palma L."/>
            <person name="Ormskirk M."/>
            <person name="Cox M.O."/>
        </authorList>
    </citation>
    <scope>NUCLEOTIDE SEQUENCE [LARGE SCALE GENOMIC DNA]</scope>
    <source>
        <strain evidence="1 2">1821L</strain>
        <plasmid evidence="1 2">p1821L01</plasmid>
    </source>
</reference>
<protein>
    <submittedName>
        <fullName evidence="1">Uncharacterized protein</fullName>
    </submittedName>
</protein>
<gene>
    <name evidence="1" type="ORF">EEL30_00210</name>
</gene>